<keyword evidence="3" id="KW-1185">Reference proteome</keyword>
<evidence type="ECO:0000313" key="3">
    <source>
        <dbReference type="Proteomes" id="UP000450012"/>
    </source>
</evidence>
<gene>
    <name evidence="2" type="ORF">GTP45_00990</name>
</gene>
<evidence type="ECO:0000256" key="1">
    <source>
        <dbReference type="SAM" id="Phobius"/>
    </source>
</evidence>
<name>A0A7X4K9Z5_9BURK</name>
<dbReference type="AlphaFoldDB" id="A0A7X4K9Z5"/>
<accession>A0A7X4K9Z5</accession>
<sequence length="268" mass="29692">MQAENLSKIVEASSKSLALLATVCVGFSVIYDFGYLYGLGLSLREVPTSFSDHLRSAIIWLPSSAIFVVFEFFIAFYFSKRDAITAQKNNITPSQKDAIDNIATGFGASVNVLLWVLMGDRFIWAGALGMGMFVMLFAFMVKTNIPTAYQSAFMYAALAILGACVLFGMAETNATSLLDEKVEDELVLKNKDATQTIKGRVLRRFERSLIIVNEQRIISIINPDDLVRVNFHRERNGNTGLLCKYLGKACPQDSNKTGDKAEVLKPQK</sequence>
<organism evidence="2 3">
    <name type="scientific">Duganella rivi</name>
    <dbReference type="NCBI Taxonomy" id="2666083"/>
    <lineage>
        <taxon>Bacteria</taxon>
        <taxon>Pseudomonadati</taxon>
        <taxon>Pseudomonadota</taxon>
        <taxon>Betaproteobacteria</taxon>
        <taxon>Burkholderiales</taxon>
        <taxon>Oxalobacteraceae</taxon>
        <taxon>Telluria group</taxon>
        <taxon>Duganella</taxon>
    </lineage>
</organism>
<evidence type="ECO:0000313" key="2">
    <source>
        <dbReference type="EMBL" id="MYM65407.1"/>
    </source>
</evidence>
<keyword evidence="1" id="KW-0472">Membrane</keyword>
<keyword evidence="1" id="KW-0812">Transmembrane</keyword>
<feature type="transmembrane region" description="Helical" evidence="1">
    <location>
        <begin position="153"/>
        <end position="170"/>
    </location>
</feature>
<dbReference type="EMBL" id="WWCK01000001">
    <property type="protein sequence ID" value="MYM65407.1"/>
    <property type="molecule type" value="Genomic_DNA"/>
</dbReference>
<keyword evidence="1" id="KW-1133">Transmembrane helix</keyword>
<reference evidence="2 3" key="1">
    <citation type="submission" date="2019-12" db="EMBL/GenBank/DDBJ databases">
        <title>Novel species isolated from a subtropical stream in China.</title>
        <authorList>
            <person name="Lu H."/>
        </authorList>
    </citation>
    <scope>NUCLEOTIDE SEQUENCE [LARGE SCALE GENOMIC DNA]</scope>
    <source>
        <strain evidence="2 3">FT55W</strain>
    </source>
</reference>
<dbReference type="RefSeq" id="WP_161012021.1">
    <property type="nucleotide sequence ID" value="NZ_WWCK01000001.1"/>
</dbReference>
<dbReference type="Proteomes" id="UP000450012">
    <property type="component" value="Unassembled WGS sequence"/>
</dbReference>
<feature type="transmembrane region" description="Helical" evidence="1">
    <location>
        <begin position="17"/>
        <end position="37"/>
    </location>
</feature>
<feature type="transmembrane region" description="Helical" evidence="1">
    <location>
        <begin position="57"/>
        <end position="78"/>
    </location>
</feature>
<feature type="transmembrane region" description="Helical" evidence="1">
    <location>
        <begin position="98"/>
        <end position="116"/>
    </location>
</feature>
<feature type="transmembrane region" description="Helical" evidence="1">
    <location>
        <begin position="122"/>
        <end position="141"/>
    </location>
</feature>
<comment type="caution">
    <text evidence="2">The sequence shown here is derived from an EMBL/GenBank/DDBJ whole genome shotgun (WGS) entry which is preliminary data.</text>
</comment>
<proteinExistence type="predicted"/>
<protein>
    <submittedName>
        <fullName evidence="2">Uncharacterized protein</fullName>
    </submittedName>
</protein>